<evidence type="ECO:0000313" key="3">
    <source>
        <dbReference type="Proteomes" id="UP000286976"/>
    </source>
</evidence>
<comment type="caution">
    <text evidence="2">The sequence shown here is derived from an EMBL/GenBank/DDBJ whole genome shotgun (WGS) entry which is preliminary data.</text>
</comment>
<gene>
    <name evidence="2" type="ORF">CWE15_11705</name>
</gene>
<proteinExistence type="predicted"/>
<sequence>MDKTKSKMTTLASALTLVAFATISKPSMAQDPRPIDPSELAGMSFACQAVLNVVAMTGLARGGNTIYQAGFAGGYVQTMYGAGVMEQTCDYAAYEILEYLSQLENKDWEDYLEEHCDGDQFKCSDPLISANSAYCQGLYNCPVNPLDCANGFACATTMLESNYSVSLTANDWLNAMLFYGTSSQLGAWAIGVPRSGGGNPSFEIP</sequence>
<name>A0A432WTJ1_9GAMM</name>
<dbReference type="AlphaFoldDB" id="A0A432WTJ1"/>
<organism evidence="2 3">
    <name type="scientific">Aliidiomarina taiwanensis</name>
    <dbReference type="NCBI Taxonomy" id="946228"/>
    <lineage>
        <taxon>Bacteria</taxon>
        <taxon>Pseudomonadati</taxon>
        <taxon>Pseudomonadota</taxon>
        <taxon>Gammaproteobacteria</taxon>
        <taxon>Alteromonadales</taxon>
        <taxon>Idiomarinaceae</taxon>
        <taxon>Aliidiomarina</taxon>
    </lineage>
</organism>
<reference evidence="2 3" key="1">
    <citation type="journal article" date="2011" name="Front. Microbiol.">
        <title>Genomic signatures of strain selection and enhancement in Bacillus atrophaeus var. globigii, a historical biowarfare simulant.</title>
        <authorList>
            <person name="Gibbons H.S."/>
            <person name="Broomall S.M."/>
            <person name="McNew L.A."/>
            <person name="Daligault H."/>
            <person name="Chapman C."/>
            <person name="Bruce D."/>
            <person name="Karavis M."/>
            <person name="Krepps M."/>
            <person name="McGregor P.A."/>
            <person name="Hong C."/>
            <person name="Park K.H."/>
            <person name="Akmal A."/>
            <person name="Feldman A."/>
            <person name="Lin J.S."/>
            <person name="Chang W.E."/>
            <person name="Higgs B.W."/>
            <person name="Demirev P."/>
            <person name="Lindquist J."/>
            <person name="Liem A."/>
            <person name="Fochler E."/>
            <person name="Read T.D."/>
            <person name="Tapia R."/>
            <person name="Johnson S."/>
            <person name="Bishop-Lilly K.A."/>
            <person name="Detter C."/>
            <person name="Han C."/>
            <person name="Sozhamannan S."/>
            <person name="Rosenzweig C.N."/>
            <person name="Skowronski E.W."/>
        </authorList>
    </citation>
    <scope>NUCLEOTIDE SEQUENCE [LARGE SCALE GENOMIC DNA]</scope>
    <source>
        <strain evidence="2 3">AIT1</strain>
    </source>
</reference>
<dbReference type="EMBL" id="PIPQ01000016">
    <property type="protein sequence ID" value="RUO37067.1"/>
    <property type="molecule type" value="Genomic_DNA"/>
</dbReference>
<protein>
    <submittedName>
        <fullName evidence="2">Uncharacterized protein</fullName>
    </submittedName>
</protein>
<feature type="signal peptide" evidence="1">
    <location>
        <begin position="1"/>
        <end position="29"/>
    </location>
</feature>
<dbReference type="RefSeq" id="WP_126758260.1">
    <property type="nucleotide sequence ID" value="NZ_PIPQ01000016.1"/>
</dbReference>
<evidence type="ECO:0000313" key="2">
    <source>
        <dbReference type="EMBL" id="RUO37067.1"/>
    </source>
</evidence>
<evidence type="ECO:0000256" key="1">
    <source>
        <dbReference type="SAM" id="SignalP"/>
    </source>
</evidence>
<keyword evidence="3" id="KW-1185">Reference proteome</keyword>
<keyword evidence="1" id="KW-0732">Signal</keyword>
<feature type="chain" id="PRO_5019324410" evidence="1">
    <location>
        <begin position="30"/>
        <end position="205"/>
    </location>
</feature>
<accession>A0A432WTJ1</accession>
<dbReference type="OrthoDB" id="7027094at2"/>
<dbReference type="Proteomes" id="UP000286976">
    <property type="component" value="Unassembled WGS sequence"/>
</dbReference>